<evidence type="ECO:0000313" key="3">
    <source>
        <dbReference type="Proteomes" id="UP001501074"/>
    </source>
</evidence>
<proteinExistence type="predicted"/>
<evidence type="ECO:0008006" key="4">
    <source>
        <dbReference type="Google" id="ProtNLM"/>
    </source>
</evidence>
<dbReference type="PANTHER" id="PTHR35526">
    <property type="entry name" value="ANTI-SIGMA-F FACTOR RSBW-RELATED"/>
    <property type="match status" value="1"/>
</dbReference>
<accession>A0ABP7ANE8</accession>
<dbReference type="Proteomes" id="UP001501074">
    <property type="component" value="Unassembled WGS sequence"/>
</dbReference>
<dbReference type="SUPFAM" id="SSF55874">
    <property type="entry name" value="ATPase domain of HSP90 chaperone/DNA topoisomerase II/histidine kinase"/>
    <property type="match status" value="1"/>
</dbReference>
<organism evidence="2 3">
    <name type="scientific">Kineosporia mesophila</name>
    <dbReference type="NCBI Taxonomy" id="566012"/>
    <lineage>
        <taxon>Bacteria</taxon>
        <taxon>Bacillati</taxon>
        <taxon>Actinomycetota</taxon>
        <taxon>Actinomycetes</taxon>
        <taxon>Kineosporiales</taxon>
        <taxon>Kineosporiaceae</taxon>
        <taxon>Kineosporia</taxon>
    </lineage>
</organism>
<dbReference type="PANTHER" id="PTHR35526:SF3">
    <property type="entry name" value="ANTI-SIGMA-F FACTOR RSBW"/>
    <property type="match status" value="1"/>
</dbReference>
<gene>
    <name evidence="2" type="ORF">GCM10022223_64120</name>
</gene>
<reference evidence="3" key="1">
    <citation type="journal article" date="2019" name="Int. J. Syst. Evol. Microbiol.">
        <title>The Global Catalogue of Microorganisms (GCM) 10K type strain sequencing project: providing services to taxonomists for standard genome sequencing and annotation.</title>
        <authorList>
            <consortium name="The Broad Institute Genomics Platform"/>
            <consortium name="The Broad Institute Genome Sequencing Center for Infectious Disease"/>
            <person name="Wu L."/>
            <person name="Ma J."/>
        </authorList>
    </citation>
    <scope>NUCLEOTIDE SEQUENCE [LARGE SCALE GENOMIC DNA]</scope>
    <source>
        <strain evidence="3">JCM 16902</strain>
    </source>
</reference>
<dbReference type="CDD" id="cd16936">
    <property type="entry name" value="HATPase_RsbW-like"/>
    <property type="match status" value="1"/>
</dbReference>
<sequence>MTALCVREPPLVMPDTYPLMAAPGRRLEVVFTELAGNALRHAHQPVRAWLHSTAQAWLIGIDDAAPELQPSVGTPVTDQIGGRGLAIVLSLTSSAGWYVDNGVKTVWAEVPDTPPAKLLELLEQPRSGLSRSDSDPAAAPSDQA</sequence>
<evidence type="ECO:0000256" key="1">
    <source>
        <dbReference type="SAM" id="MobiDB-lite"/>
    </source>
</evidence>
<evidence type="ECO:0000313" key="2">
    <source>
        <dbReference type="EMBL" id="GAA3636748.1"/>
    </source>
</evidence>
<feature type="compositionally biased region" description="Low complexity" evidence="1">
    <location>
        <begin position="135"/>
        <end position="144"/>
    </location>
</feature>
<feature type="region of interest" description="Disordered" evidence="1">
    <location>
        <begin position="123"/>
        <end position="144"/>
    </location>
</feature>
<dbReference type="Gene3D" id="3.30.565.10">
    <property type="entry name" value="Histidine kinase-like ATPase, C-terminal domain"/>
    <property type="match status" value="1"/>
</dbReference>
<dbReference type="InterPro" id="IPR036890">
    <property type="entry name" value="HATPase_C_sf"/>
</dbReference>
<name>A0ABP7ANE8_9ACTN</name>
<dbReference type="EMBL" id="BAAAZO010000012">
    <property type="protein sequence ID" value="GAA3636748.1"/>
    <property type="molecule type" value="Genomic_DNA"/>
</dbReference>
<dbReference type="InterPro" id="IPR050267">
    <property type="entry name" value="Anti-sigma-factor_SerPK"/>
</dbReference>
<comment type="caution">
    <text evidence="2">The sequence shown here is derived from an EMBL/GenBank/DDBJ whole genome shotgun (WGS) entry which is preliminary data.</text>
</comment>
<protein>
    <recommendedName>
        <fullName evidence="4">Histidine kinase/HSP90-like ATPase domain-containing protein</fullName>
    </recommendedName>
</protein>
<keyword evidence="3" id="KW-1185">Reference proteome</keyword>